<dbReference type="PANTHER" id="PTHR43249">
    <property type="entry name" value="UDP-N-ACETYL-2-AMINO-2-DEOXY-D-GLUCURONATE OXIDASE"/>
    <property type="match status" value="1"/>
</dbReference>
<comment type="caution">
    <text evidence="4">The sequence shown here is derived from an EMBL/GenBank/DDBJ whole genome shotgun (WGS) entry which is preliminary data.</text>
</comment>
<organism evidence="4 5">
    <name type="scientific">Paenibacillus solanacearum</name>
    <dbReference type="NCBI Taxonomy" id="2048548"/>
    <lineage>
        <taxon>Bacteria</taxon>
        <taxon>Bacillati</taxon>
        <taxon>Bacillota</taxon>
        <taxon>Bacilli</taxon>
        <taxon>Bacillales</taxon>
        <taxon>Paenibacillaceae</taxon>
        <taxon>Paenibacillus</taxon>
    </lineage>
</organism>
<keyword evidence="4" id="KW-0560">Oxidoreductase</keyword>
<proteinExistence type="inferred from homology"/>
<dbReference type="InterPro" id="IPR000683">
    <property type="entry name" value="Gfo/Idh/MocA-like_OxRdtase_N"/>
</dbReference>
<dbReference type="GO" id="GO:0050112">
    <property type="term" value="F:inositol 2-dehydrogenase (NAD+) activity"/>
    <property type="evidence" value="ECO:0007669"/>
    <property type="project" value="UniProtKB-EC"/>
</dbReference>
<dbReference type="RefSeq" id="WP_218094385.1">
    <property type="nucleotide sequence ID" value="NZ_CAJVAS010000027.1"/>
</dbReference>
<evidence type="ECO:0000259" key="3">
    <source>
        <dbReference type="Pfam" id="PF02894"/>
    </source>
</evidence>
<evidence type="ECO:0000313" key="5">
    <source>
        <dbReference type="Proteomes" id="UP000693672"/>
    </source>
</evidence>
<evidence type="ECO:0000256" key="1">
    <source>
        <dbReference type="ARBA" id="ARBA00010928"/>
    </source>
</evidence>
<protein>
    <submittedName>
        <fullName evidence="4">Myo-inositol 2-dehydrogenase</fullName>
        <ecNumber evidence="4">1.1.1.18</ecNumber>
    </submittedName>
</protein>
<dbReference type="PANTHER" id="PTHR43249:SF1">
    <property type="entry name" value="D-GLUCOSIDE 3-DEHYDROGENASE"/>
    <property type="match status" value="1"/>
</dbReference>
<evidence type="ECO:0000313" key="4">
    <source>
        <dbReference type="EMBL" id="CAG7644329.1"/>
    </source>
</evidence>
<dbReference type="Pfam" id="PF01408">
    <property type="entry name" value="GFO_IDH_MocA"/>
    <property type="match status" value="1"/>
</dbReference>
<dbReference type="InterPro" id="IPR004104">
    <property type="entry name" value="Gfo/Idh/MocA-like_OxRdtase_C"/>
</dbReference>
<name>A0A916K4Q2_9BACL</name>
<dbReference type="Proteomes" id="UP000693672">
    <property type="component" value="Unassembled WGS sequence"/>
</dbReference>
<dbReference type="EMBL" id="CAJVAS010000027">
    <property type="protein sequence ID" value="CAG7644329.1"/>
    <property type="molecule type" value="Genomic_DNA"/>
</dbReference>
<dbReference type="InterPro" id="IPR052515">
    <property type="entry name" value="Gfo/Idh/MocA_Oxidoreductase"/>
</dbReference>
<gene>
    <name evidence="4" type="primary">iolG_31</name>
    <name evidence="4" type="ORF">PAESOLCIP111_04667</name>
</gene>
<feature type="domain" description="Gfo/Idh/MocA-like oxidoreductase N-terminal" evidence="2">
    <location>
        <begin position="7"/>
        <end position="122"/>
    </location>
</feature>
<sequence>MGRDTKVRFAVVGCGGISKTHLKGIAAAEEAELAAVCDVSEERARETAQQYGVQAYTSYEEMLKRGDIDVVNICTPSGMHPEQTVMAAEAGKHVISEKPMAIRLDDAVRMIEACKKNRVKLATIFPRRMSPASKFVKRLLEEGRLGKISLCAGYVKFYRNQAYYDKAGWRGTWAVDGGGAMMNQGIHTIDLLQWLAGPVESLYGYARNVLRNIEVEDTAVTSLQFKSGALGSIEATTTAYKQPDHRIVIHGDKGTIILTGDQITALDIMDEEVDIPQFEPFSVIPDGHAAQIRDMALAVLEGRDPIVTGEDGVHSLEIILGAYESQRSRKEIWLGRAR</sequence>
<keyword evidence="5" id="KW-1185">Reference proteome</keyword>
<feature type="domain" description="Gfo/Idh/MocA-like oxidoreductase C-terminal" evidence="3">
    <location>
        <begin position="137"/>
        <end position="331"/>
    </location>
</feature>
<dbReference type="AlphaFoldDB" id="A0A916K4Q2"/>
<comment type="similarity">
    <text evidence="1">Belongs to the Gfo/Idh/MocA family.</text>
</comment>
<dbReference type="GO" id="GO:0000166">
    <property type="term" value="F:nucleotide binding"/>
    <property type="evidence" value="ECO:0007669"/>
    <property type="project" value="InterPro"/>
</dbReference>
<dbReference type="Pfam" id="PF02894">
    <property type="entry name" value="GFO_IDH_MocA_C"/>
    <property type="match status" value="1"/>
</dbReference>
<reference evidence="4" key="1">
    <citation type="submission" date="2021-06" db="EMBL/GenBank/DDBJ databases">
        <authorList>
            <person name="Criscuolo A."/>
        </authorList>
    </citation>
    <scope>NUCLEOTIDE SEQUENCE</scope>
    <source>
        <strain evidence="4">CIP111600</strain>
    </source>
</reference>
<dbReference type="EC" id="1.1.1.18" evidence="4"/>
<evidence type="ECO:0000259" key="2">
    <source>
        <dbReference type="Pfam" id="PF01408"/>
    </source>
</evidence>
<accession>A0A916K4Q2</accession>